<dbReference type="InterPro" id="IPR046265">
    <property type="entry name" value="DUF6298"/>
</dbReference>
<evidence type="ECO:0000313" key="4">
    <source>
        <dbReference type="Proteomes" id="UP000618319"/>
    </source>
</evidence>
<dbReference type="InterPro" id="IPR011050">
    <property type="entry name" value="Pectin_lyase_fold/virulence"/>
</dbReference>
<dbReference type="SUPFAM" id="SSF51445">
    <property type="entry name" value="(Trans)glycosidases"/>
    <property type="match status" value="1"/>
</dbReference>
<protein>
    <submittedName>
        <fullName evidence="3">Pectate lyase</fullName>
    </submittedName>
</protein>
<dbReference type="GO" id="GO:0016829">
    <property type="term" value="F:lyase activity"/>
    <property type="evidence" value="ECO:0007669"/>
    <property type="project" value="UniProtKB-KW"/>
</dbReference>
<sequence length="1053" mass="117624">MKLEIKLTRAITLKNYYTYLPFLRLKHGALGVLLCAVAVVGFAQEKKGPISLSATGTLQYVVDSLGNQVPDFSYAGYQSGNDAIPEIPVKIVVPRKSGDATTRIQAAIDYVSGLPLDKNGFRGGVLLEAGEYEVAGSLKLHSSGVVLRGAGFDNEGTVLLGTGENRETLIRIVGKEDQQTQVKANVTSAYVPVNARKMTVDQPSQFNVGDQVMIKRPFTQEWINILGTDHFGGGITSLGWKPGRLELSWDRNVVSVDGNTIELDVPITTALDQQYGGATIEKYTWPGRIENVGVENMMLLSAYDTTNPKDEDHRWMGITIENAANSWVRRMQFKHFAGSAVYVLATAKQVTVEDCISVEPVSEIGGQRRYTFYTKGQQCLFQRLYSEKGYHDFAVGYLAAGPNAFVQCQAVEPYSFSGAIDSWASGILFDVIDIDAQALSYKNRGQDGQGAGWTAANSVFWQISAALVENYQPPTAQNWAFGVWAQFQGNGHWEQSNEFVKPRSLYYAQLKDRIGGMAVERTVLLPILTEASSRPPVSVAMKLSKQAYNLNPQLIDFIREAKTRQSLQISTSGLRTIDQVGYKEPVKHTAQGSMTVANGWLQRNQQVLVGKKTDIQWWSSTAKPHSIEKAKPHITRFVPGEMGLGLTDDLEEVAATMKANHVLSIDHNYGLWYDRRRDDHERVRRINGEVWPPFYELPFARTGTGLAYDGLSKYDLTKYNKFYWNRLKEFADLADQNGLILLHQNYFQHNILEAGAHYTDFPWRTANNVNEVGFPEPVPYAGDKRIFMAEQFYDVNHPARRALHRAYIRQCLDNFSDNASVIQLISAEYTGPLHFTQFWIDVIAEWKAETGKSSIIALSTPKDVQDAILADPKRAAAVDVIDIRYWHYQEDGSTHAPEGGKNLAPRQHGFGKKTSAKQVYRAVSEYRKAYPDKAVTYHGPNYPEMAWAIFMAGGSMANLPLVGDGEFYRAAATMKAESVQDHWILKGKDGGIVFQPKVHQLKTLFPELKGVYAVHYVDPKTGKLLGSERINVDKQPLSKKFNTSDLVIWISKK</sequence>
<dbReference type="Gene3D" id="2.160.20.10">
    <property type="entry name" value="Single-stranded right-handed beta-helix, Pectin lyase-like"/>
    <property type="match status" value="2"/>
</dbReference>
<evidence type="ECO:0000313" key="3">
    <source>
        <dbReference type="EMBL" id="MBE8721584.1"/>
    </source>
</evidence>
<feature type="region of interest" description="Disordered" evidence="1">
    <location>
        <begin position="893"/>
        <end position="914"/>
    </location>
</feature>
<organism evidence="3 4">
    <name type="scientific">Sphingobacterium pedocola</name>
    <dbReference type="NCBI Taxonomy" id="2082722"/>
    <lineage>
        <taxon>Bacteria</taxon>
        <taxon>Pseudomonadati</taxon>
        <taxon>Bacteroidota</taxon>
        <taxon>Sphingobacteriia</taxon>
        <taxon>Sphingobacteriales</taxon>
        <taxon>Sphingobacteriaceae</taxon>
        <taxon>Sphingobacterium</taxon>
    </lineage>
</organism>
<dbReference type="SUPFAM" id="SSF51126">
    <property type="entry name" value="Pectin lyase-like"/>
    <property type="match status" value="1"/>
</dbReference>
<evidence type="ECO:0000259" key="2">
    <source>
        <dbReference type="Pfam" id="PF19815"/>
    </source>
</evidence>
<evidence type="ECO:0000256" key="1">
    <source>
        <dbReference type="SAM" id="MobiDB-lite"/>
    </source>
</evidence>
<dbReference type="Pfam" id="PF19815">
    <property type="entry name" value="DUF6298"/>
    <property type="match status" value="1"/>
</dbReference>
<dbReference type="InterPro" id="IPR017853">
    <property type="entry name" value="GH"/>
</dbReference>
<comment type="caution">
    <text evidence="3">The sequence shown here is derived from an EMBL/GenBank/DDBJ whole genome shotgun (WGS) entry which is preliminary data.</text>
</comment>
<accession>A0ABR9T9L4</accession>
<feature type="domain" description="DUF6298" evidence="2">
    <location>
        <begin position="491"/>
        <end position="974"/>
    </location>
</feature>
<dbReference type="EMBL" id="PSKQ01000021">
    <property type="protein sequence ID" value="MBE8721584.1"/>
    <property type="molecule type" value="Genomic_DNA"/>
</dbReference>
<keyword evidence="3" id="KW-0456">Lyase</keyword>
<dbReference type="Proteomes" id="UP000618319">
    <property type="component" value="Unassembled WGS sequence"/>
</dbReference>
<keyword evidence="4" id="KW-1185">Reference proteome</keyword>
<name>A0ABR9T9L4_9SPHI</name>
<gene>
    <name evidence="3" type="ORF">C4F40_12725</name>
</gene>
<reference evidence="3 4" key="1">
    <citation type="submission" date="2018-02" db="EMBL/GenBank/DDBJ databases">
        <title>Sphingobacterium KA21.</title>
        <authorList>
            <person name="Vasarhelyi B.M."/>
            <person name="Deshmukh S."/>
            <person name="Balint B."/>
            <person name="Kukolya J."/>
        </authorList>
    </citation>
    <scope>NUCLEOTIDE SEQUENCE [LARGE SCALE GENOMIC DNA]</scope>
    <source>
        <strain evidence="3 4">Ka21</strain>
    </source>
</reference>
<dbReference type="RefSeq" id="WP_231390034.1">
    <property type="nucleotide sequence ID" value="NZ_MU158690.1"/>
</dbReference>
<proteinExistence type="predicted"/>
<dbReference type="InterPro" id="IPR012334">
    <property type="entry name" value="Pectin_lyas_fold"/>
</dbReference>